<evidence type="ECO:0000313" key="5">
    <source>
        <dbReference type="EMBL" id="MTU04430.1"/>
    </source>
</evidence>
<dbReference type="InterPro" id="IPR046947">
    <property type="entry name" value="LytR-like"/>
</dbReference>
<keyword evidence="1" id="KW-0597">Phosphoprotein</keyword>
<dbReference type="Pfam" id="PF00072">
    <property type="entry name" value="Response_reg"/>
    <property type="match status" value="1"/>
</dbReference>
<dbReference type="PANTHER" id="PTHR37299">
    <property type="entry name" value="TRANSCRIPTIONAL REGULATOR-RELATED"/>
    <property type="match status" value="1"/>
</dbReference>
<evidence type="ECO:0000259" key="2">
    <source>
        <dbReference type="PROSITE" id="PS50110"/>
    </source>
</evidence>
<dbReference type="AlphaFoldDB" id="A0A7X3BW83"/>
<dbReference type="SUPFAM" id="SSF52172">
    <property type="entry name" value="CheY-like"/>
    <property type="match status" value="1"/>
</dbReference>
<reference evidence="6 7" key="1">
    <citation type="journal article" date="2019" name="Nat. Med.">
        <title>A library of human gut bacterial isolates paired with longitudinal multiomics data enables mechanistic microbiome research.</title>
        <authorList>
            <person name="Poyet M."/>
            <person name="Groussin M."/>
            <person name="Gibbons S.M."/>
            <person name="Avila-Pacheco J."/>
            <person name="Jiang X."/>
            <person name="Kearney S.M."/>
            <person name="Perrotta A.R."/>
            <person name="Berdy B."/>
            <person name="Zhao S."/>
            <person name="Lieberman T.D."/>
            <person name="Swanson P.K."/>
            <person name="Smith M."/>
            <person name="Roesemann S."/>
            <person name="Alexander J.E."/>
            <person name="Rich S.A."/>
            <person name="Livny J."/>
            <person name="Vlamakis H."/>
            <person name="Clish C."/>
            <person name="Bullock K."/>
            <person name="Deik A."/>
            <person name="Scott J."/>
            <person name="Pierce K.A."/>
            <person name="Xavier R.J."/>
            <person name="Alm E.J."/>
        </authorList>
    </citation>
    <scope>NUCLEOTIDE SEQUENCE [LARGE SCALE GENOMIC DNA]</scope>
    <source>
        <strain evidence="4 7">BIOML-A13</strain>
        <strain evidence="5 6">BIOML-A3</strain>
    </source>
</reference>
<evidence type="ECO:0000313" key="4">
    <source>
        <dbReference type="EMBL" id="MTT76366.1"/>
    </source>
</evidence>
<dbReference type="EMBL" id="WNBM01000006">
    <property type="protein sequence ID" value="MTT76366.1"/>
    <property type="molecule type" value="Genomic_DNA"/>
</dbReference>
<evidence type="ECO:0000256" key="1">
    <source>
        <dbReference type="PROSITE-ProRule" id="PRU00169"/>
    </source>
</evidence>
<dbReference type="EMBL" id="WNBW01000006">
    <property type="protein sequence ID" value="MTU04430.1"/>
    <property type="molecule type" value="Genomic_DNA"/>
</dbReference>
<dbReference type="PROSITE" id="PS50110">
    <property type="entry name" value="RESPONSE_REGULATORY"/>
    <property type="match status" value="1"/>
</dbReference>
<comment type="caution">
    <text evidence="4">The sequence shown here is derived from an EMBL/GenBank/DDBJ whole genome shotgun (WGS) entry which is preliminary data.</text>
</comment>
<proteinExistence type="predicted"/>
<dbReference type="InterPro" id="IPR011006">
    <property type="entry name" value="CheY-like_superfamily"/>
</dbReference>
<dbReference type="OrthoDB" id="9809318at2"/>
<gene>
    <name evidence="4" type="ORF">GMD11_08825</name>
    <name evidence="5" type="ORF">GMD18_08480</name>
</gene>
<dbReference type="GO" id="GO:0000156">
    <property type="term" value="F:phosphorelay response regulator activity"/>
    <property type="evidence" value="ECO:0007669"/>
    <property type="project" value="InterPro"/>
</dbReference>
<dbReference type="PANTHER" id="PTHR37299:SF1">
    <property type="entry name" value="STAGE 0 SPORULATION PROTEIN A HOMOLOG"/>
    <property type="match status" value="1"/>
</dbReference>
<evidence type="ECO:0000313" key="7">
    <source>
        <dbReference type="Proteomes" id="UP000484547"/>
    </source>
</evidence>
<dbReference type="PROSITE" id="PS50930">
    <property type="entry name" value="HTH_LYTTR"/>
    <property type="match status" value="1"/>
</dbReference>
<sequence length="264" mass="30628">MVQVLPSVLKYQSKRRIEMLKIVIADDEFPSRQELRALLETNSNLEIIAECEHGEAVLDYFSNNTADAVFLDIEMPVLDGLAVGEKLKTLPNPPKIIFSTGFDQFAVRAFELEAFDYILKPYTKTRLQATVIKLQKVLQNQSQQQLPSRCNFPIKLSIWNNNKLLVFNPKEEIYLIKTDTSKKILIYTNKGILESNLPLKTLEEKLRPCGFLRTHKSYIVNMNKVREIIPWFNDTYILTVENCLEKEIPVSRHFIQSFKTFLNL</sequence>
<accession>A0A7X3BW83</accession>
<evidence type="ECO:0000259" key="3">
    <source>
        <dbReference type="PROSITE" id="PS50930"/>
    </source>
</evidence>
<dbReference type="SMART" id="SM00448">
    <property type="entry name" value="REC"/>
    <property type="match status" value="1"/>
</dbReference>
<dbReference type="SMART" id="SM00850">
    <property type="entry name" value="LytTR"/>
    <property type="match status" value="1"/>
</dbReference>
<feature type="domain" description="HTH LytTR-type" evidence="3">
    <location>
        <begin position="169"/>
        <end position="264"/>
    </location>
</feature>
<keyword evidence="6" id="KW-1185">Reference proteome</keyword>
<name>A0A7X3BW83_9FIRM</name>
<dbReference type="InterPro" id="IPR007492">
    <property type="entry name" value="LytTR_DNA-bd_dom"/>
</dbReference>
<feature type="domain" description="Response regulatory" evidence="2">
    <location>
        <begin position="21"/>
        <end position="135"/>
    </location>
</feature>
<dbReference type="Proteomes" id="UP000484547">
    <property type="component" value="Unassembled WGS sequence"/>
</dbReference>
<protein>
    <submittedName>
        <fullName evidence="4">Response regulator</fullName>
    </submittedName>
</protein>
<dbReference type="Gene3D" id="3.40.50.2300">
    <property type="match status" value="1"/>
</dbReference>
<dbReference type="Gene3D" id="2.40.50.1020">
    <property type="entry name" value="LytTr DNA-binding domain"/>
    <property type="match status" value="1"/>
</dbReference>
<dbReference type="GO" id="GO:0003677">
    <property type="term" value="F:DNA binding"/>
    <property type="evidence" value="ECO:0007669"/>
    <property type="project" value="InterPro"/>
</dbReference>
<organism evidence="4 7">
    <name type="scientific">Phascolarctobacterium faecium</name>
    <dbReference type="NCBI Taxonomy" id="33025"/>
    <lineage>
        <taxon>Bacteria</taxon>
        <taxon>Bacillati</taxon>
        <taxon>Bacillota</taxon>
        <taxon>Negativicutes</taxon>
        <taxon>Acidaminococcales</taxon>
        <taxon>Acidaminococcaceae</taxon>
        <taxon>Phascolarctobacterium</taxon>
    </lineage>
</organism>
<dbReference type="InterPro" id="IPR001789">
    <property type="entry name" value="Sig_transdc_resp-reg_receiver"/>
</dbReference>
<dbReference type="Pfam" id="PF04397">
    <property type="entry name" value="LytTR"/>
    <property type="match status" value="1"/>
</dbReference>
<dbReference type="Proteomes" id="UP000443070">
    <property type="component" value="Unassembled WGS sequence"/>
</dbReference>
<evidence type="ECO:0000313" key="6">
    <source>
        <dbReference type="Proteomes" id="UP000443070"/>
    </source>
</evidence>
<feature type="modified residue" description="4-aspartylphosphate" evidence="1">
    <location>
        <position position="72"/>
    </location>
</feature>